<dbReference type="AlphaFoldDB" id="A0A415E0Z7"/>
<sequence length="349" mass="38803">MKKMWKGNHAIAEAALRAGCQFYAGYPITPQTEVGEYLSSRMPELGRTFLQAENEMSAVYMIFGSYACGMRSMTSSSGPGFSLKQEGIAYMCANNYPAVFANVQRWGPGLGTLDSAQTDYLRDTRGGGNGDYRVIVYAPNSIQETVDLMYNAFDVAEKYRNPVEIMSEAALGQMMEPVAFPEFKERTEDLGWTFDGTNRPHGRIENPEKPGFVRNKIKTMEENEQQWESYMVEDAEYIFVAFGLPSRTTRNAVEQLRAKGEKVGLIRPITVWPFPAKAFAEAKGDIKGLISVESTDAGQLIEDVALTAKKTGHGNAPVYGLFSGQNIPKTKEIIEYFEGIKAGQMKEVF</sequence>
<feature type="domain" description="Pyruvate:ferredoxin oxidoreductase core" evidence="3">
    <location>
        <begin position="235"/>
        <end position="311"/>
    </location>
</feature>
<dbReference type="Proteomes" id="UP000284841">
    <property type="component" value="Unassembled WGS sequence"/>
</dbReference>
<dbReference type="Pfam" id="PF01855">
    <property type="entry name" value="POR_N"/>
    <property type="match status" value="1"/>
</dbReference>
<dbReference type="InterPro" id="IPR033412">
    <property type="entry name" value="PFOR_II"/>
</dbReference>
<evidence type="ECO:0000256" key="1">
    <source>
        <dbReference type="ARBA" id="ARBA00023002"/>
    </source>
</evidence>
<proteinExistence type="predicted"/>
<dbReference type="EMBL" id="QRMS01000003">
    <property type="protein sequence ID" value="RHJ87306.1"/>
    <property type="molecule type" value="Genomic_DNA"/>
</dbReference>
<dbReference type="RefSeq" id="WP_067534151.1">
    <property type="nucleotide sequence ID" value="NZ_AP025567.1"/>
</dbReference>
<comment type="caution">
    <text evidence="4">The sequence shown here is derived from an EMBL/GenBank/DDBJ whole genome shotgun (WGS) entry which is preliminary data.</text>
</comment>
<dbReference type="SUPFAM" id="SSF52922">
    <property type="entry name" value="TK C-terminal domain-like"/>
    <property type="match status" value="1"/>
</dbReference>
<dbReference type="CDD" id="cd07034">
    <property type="entry name" value="TPP_PYR_PFOR_IOR-alpha_like"/>
    <property type="match status" value="1"/>
</dbReference>
<dbReference type="InterPro" id="IPR029061">
    <property type="entry name" value="THDP-binding"/>
</dbReference>
<accession>A0A415E0Z7</accession>
<dbReference type="OrthoDB" id="9794954at2"/>
<dbReference type="PANTHER" id="PTHR43088:SF1">
    <property type="entry name" value="SUBUNIT OF PYRUVATE:FLAVODOXIN OXIDOREDUCTASE"/>
    <property type="match status" value="1"/>
</dbReference>
<evidence type="ECO:0000259" key="2">
    <source>
        <dbReference type="Pfam" id="PF01855"/>
    </source>
</evidence>
<organism evidence="4 5">
    <name type="scientific">Emergencia timonensis</name>
    <dbReference type="NCBI Taxonomy" id="1776384"/>
    <lineage>
        <taxon>Bacteria</taxon>
        <taxon>Bacillati</taxon>
        <taxon>Bacillota</taxon>
        <taxon>Clostridia</taxon>
        <taxon>Peptostreptococcales</taxon>
        <taxon>Anaerovoracaceae</taxon>
        <taxon>Emergencia</taxon>
    </lineage>
</organism>
<dbReference type="PANTHER" id="PTHR43088">
    <property type="entry name" value="SUBUNIT OF PYRUVATE:FLAVODOXIN OXIDOREDUCTASE-RELATED"/>
    <property type="match status" value="1"/>
</dbReference>
<dbReference type="SUPFAM" id="SSF52518">
    <property type="entry name" value="Thiamin diphosphate-binding fold (THDP-binding)"/>
    <property type="match status" value="1"/>
</dbReference>
<evidence type="ECO:0000313" key="4">
    <source>
        <dbReference type="EMBL" id="RHJ87306.1"/>
    </source>
</evidence>
<dbReference type="InterPro" id="IPR002880">
    <property type="entry name" value="Pyrv_Fd/Flavodoxin_OxRdtase_N"/>
</dbReference>
<dbReference type="GO" id="GO:0016491">
    <property type="term" value="F:oxidoreductase activity"/>
    <property type="evidence" value="ECO:0007669"/>
    <property type="project" value="UniProtKB-KW"/>
</dbReference>
<name>A0A415E0Z7_9FIRM</name>
<dbReference type="InterPro" id="IPR009014">
    <property type="entry name" value="Transketo_C/PFOR_II"/>
</dbReference>
<keyword evidence="1" id="KW-0560">Oxidoreductase</keyword>
<dbReference type="InterPro" id="IPR052368">
    <property type="entry name" value="2-oxoacid_oxidoreductase"/>
</dbReference>
<dbReference type="STRING" id="1776384.GCA_900086585_00778"/>
<gene>
    <name evidence="4" type="ORF">DW099_11440</name>
</gene>
<reference evidence="4 5" key="1">
    <citation type="submission" date="2018-08" db="EMBL/GenBank/DDBJ databases">
        <title>A genome reference for cultivated species of the human gut microbiota.</title>
        <authorList>
            <person name="Zou Y."/>
            <person name="Xue W."/>
            <person name="Luo G."/>
        </authorList>
    </citation>
    <scope>NUCLEOTIDE SEQUENCE [LARGE SCALE GENOMIC DNA]</scope>
    <source>
        <strain evidence="4 5">AM07-24</strain>
    </source>
</reference>
<dbReference type="Gene3D" id="3.40.50.920">
    <property type="match status" value="1"/>
</dbReference>
<dbReference type="GeneID" id="83003177"/>
<keyword evidence="5" id="KW-1185">Reference proteome</keyword>
<protein>
    <submittedName>
        <fullName evidence="4">3-methyl-2-oxobutanoate dehydrogenase subunit beta</fullName>
    </submittedName>
</protein>
<evidence type="ECO:0000313" key="5">
    <source>
        <dbReference type="Proteomes" id="UP000284841"/>
    </source>
</evidence>
<dbReference type="Pfam" id="PF17147">
    <property type="entry name" value="PFOR_II"/>
    <property type="match status" value="1"/>
</dbReference>
<feature type="domain" description="Pyruvate flavodoxin/ferredoxin oxidoreductase pyrimidine binding" evidence="2">
    <location>
        <begin position="13"/>
        <end position="232"/>
    </location>
</feature>
<evidence type="ECO:0000259" key="3">
    <source>
        <dbReference type="Pfam" id="PF17147"/>
    </source>
</evidence>
<dbReference type="Gene3D" id="3.40.50.970">
    <property type="match status" value="1"/>
</dbReference>